<keyword evidence="1" id="KW-0812">Transmembrane</keyword>
<dbReference type="KEGG" id="uam:UABAM_02949"/>
<sequence>MKISNIKQWQSSVHKTSHVLGFPMNNLTRRLFLNSAQICGFFIAMMFISIFMKNDTFSVGGFACAISFNILLIIAYKSYDSYVLDFNKKQFYTRRKFFSWVFSTCIAHFDDIVGVSVDGELHSANRVEWWEYFTIIILKNGKTYRISDYQASFFSEDVDDEKFFRESEEVAKQLAEILQVKFYPGKRQHFLIVTSKHGQLEITHKAAKRRLMYLYLIGLALIMMVIIGKLLIK</sequence>
<dbReference type="EMBL" id="AP019860">
    <property type="protein sequence ID" value="BBM84588.1"/>
    <property type="molecule type" value="Genomic_DNA"/>
</dbReference>
<evidence type="ECO:0000313" key="3">
    <source>
        <dbReference type="Proteomes" id="UP000326354"/>
    </source>
</evidence>
<name>A0A5S9IME9_UABAM</name>
<protein>
    <submittedName>
        <fullName evidence="2">Uncharacterized protein</fullName>
    </submittedName>
</protein>
<feature type="transmembrane region" description="Helical" evidence="1">
    <location>
        <begin position="57"/>
        <end position="76"/>
    </location>
</feature>
<reference evidence="2 3" key="1">
    <citation type="submission" date="2019-08" db="EMBL/GenBank/DDBJ databases">
        <title>Complete genome sequence of Candidatus Uab amorphum.</title>
        <authorList>
            <person name="Shiratori T."/>
            <person name="Suzuki S."/>
            <person name="Kakizawa Y."/>
            <person name="Ishida K."/>
        </authorList>
    </citation>
    <scope>NUCLEOTIDE SEQUENCE [LARGE SCALE GENOMIC DNA]</scope>
    <source>
        <strain evidence="2 3">SRT547</strain>
    </source>
</reference>
<accession>A0A5S9IME9</accession>
<keyword evidence="1" id="KW-0472">Membrane</keyword>
<dbReference type="Proteomes" id="UP000326354">
    <property type="component" value="Chromosome"/>
</dbReference>
<feature type="transmembrane region" description="Helical" evidence="1">
    <location>
        <begin position="31"/>
        <end position="51"/>
    </location>
</feature>
<keyword evidence="3" id="KW-1185">Reference proteome</keyword>
<proteinExistence type="predicted"/>
<organism evidence="2 3">
    <name type="scientific">Uabimicrobium amorphum</name>
    <dbReference type="NCBI Taxonomy" id="2596890"/>
    <lineage>
        <taxon>Bacteria</taxon>
        <taxon>Pseudomonadati</taxon>
        <taxon>Planctomycetota</taxon>
        <taxon>Candidatus Uabimicrobiia</taxon>
        <taxon>Candidatus Uabimicrobiales</taxon>
        <taxon>Candidatus Uabimicrobiaceae</taxon>
        <taxon>Candidatus Uabimicrobium</taxon>
    </lineage>
</organism>
<dbReference type="AlphaFoldDB" id="A0A5S9IME9"/>
<gene>
    <name evidence="2" type="ORF">UABAM_02949</name>
</gene>
<feature type="transmembrane region" description="Helical" evidence="1">
    <location>
        <begin position="212"/>
        <end position="232"/>
    </location>
</feature>
<evidence type="ECO:0000256" key="1">
    <source>
        <dbReference type="SAM" id="Phobius"/>
    </source>
</evidence>
<keyword evidence="1" id="KW-1133">Transmembrane helix</keyword>
<evidence type="ECO:0000313" key="2">
    <source>
        <dbReference type="EMBL" id="BBM84588.1"/>
    </source>
</evidence>